<geneLocation type="mitochondrion" evidence="2"/>
<accession>A0A3P3YGV8</accession>
<keyword evidence="1" id="KW-1133">Transmembrane helix</keyword>
<name>A0A3P3YGV8_PLABS</name>
<proteinExistence type="predicted"/>
<dbReference type="EMBL" id="OVEO01000011">
    <property type="protein sequence ID" value="SPQ99423.1"/>
    <property type="molecule type" value="Genomic_DNA"/>
</dbReference>
<feature type="transmembrane region" description="Helical" evidence="1">
    <location>
        <begin position="28"/>
        <end position="46"/>
    </location>
</feature>
<protein>
    <submittedName>
        <fullName evidence="2">Uncharacterized protein</fullName>
    </submittedName>
</protein>
<feature type="transmembrane region" description="Helical" evidence="1">
    <location>
        <begin position="58"/>
        <end position="79"/>
    </location>
</feature>
<keyword evidence="1" id="KW-0812">Transmembrane</keyword>
<dbReference type="Proteomes" id="UP000290189">
    <property type="component" value="Unassembled WGS sequence"/>
</dbReference>
<keyword evidence="2" id="KW-0496">Mitochondrion</keyword>
<organism evidence="2 3">
    <name type="scientific">Plasmodiophora brassicae</name>
    <name type="common">Clubroot disease agent</name>
    <dbReference type="NCBI Taxonomy" id="37360"/>
    <lineage>
        <taxon>Eukaryota</taxon>
        <taxon>Sar</taxon>
        <taxon>Rhizaria</taxon>
        <taxon>Endomyxa</taxon>
        <taxon>Phytomyxea</taxon>
        <taxon>Plasmodiophorida</taxon>
        <taxon>Plasmodiophoridae</taxon>
        <taxon>Plasmodiophora</taxon>
    </lineage>
</organism>
<gene>
    <name evidence="2" type="ORF">PLBR_LOCUS6638</name>
</gene>
<evidence type="ECO:0000313" key="2">
    <source>
        <dbReference type="EMBL" id="SPQ99423.1"/>
    </source>
</evidence>
<dbReference type="AlphaFoldDB" id="A0A3P3YGV8"/>
<keyword evidence="1" id="KW-0472">Membrane</keyword>
<evidence type="ECO:0000256" key="1">
    <source>
        <dbReference type="SAM" id="Phobius"/>
    </source>
</evidence>
<evidence type="ECO:0000313" key="3">
    <source>
        <dbReference type="Proteomes" id="UP000290189"/>
    </source>
</evidence>
<reference evidence="2 3" key="1">
    <citation type="submission" date="2018-03" db="EMBL/GenBank/DDBJ databases">
        <authorList>
            <person name="Fogelqvist J."/>
        </authorList>
    </citation>
    <scope>NUCLEOTIDE SEQUENCE [LARGE SCALE GENOMIC DNA]</scope>
</reference>
<sequence>MASSSPRTRSQSSNSSQRVWRLCYHHDCWPLVGAVVLCAVIVIALQAADLLDEKTRVLAPRVVIVMSVVLVVYKAVVILHRVCSRAPTNNSASTGSQAGDHGDPVLNFSVANLARATALTLVSAPLLGPSSQH</sequence>